<gene>
    <name evidence="1" type="ORF">NUM_73240</name>
</gene>
<sequence length="225" mass="25100">MGPMSNVERVAQYNQRQQDAFAASRLCRLLADNATDAATKAAVRTWLQPWSDAFQRMITVRVEAETDPQLRAQAIEHRDEELDHNLLLARSRTSAGDPHAEAGFDPVIEAGAAWFTEGLRLQSGVGRAVLAHLALEAAASTFFSRIGVPAYPDDVYFAHHDEADAEHLEMGYQVLRERADWTEEQVLSLLDHAWQVMTMIADRIADRAISDAIETPHASVPRQTR</sequence>
<evidence type="ECO:0000313" key="2">
    <source>
        <dbReference type="Proteomes" id="UP000614996"/>
    </source>
</evidence>
<evidence type="ECO:0000313" key="1">
    <source>
        <dbReference type="EMBL" id="GIL32070.1"/>
    </source>
</evidence>
<dbReference type="EMBL" id="BOPO01000151">
    <property type="protein sequence ID" value="GIL32070.1"/>
    <property type="molecule type" value="Genomic_DNA"/>
</dbReference>
<accession>A0A8J4AK72</accession>
<proteinExistence type="predicted"/>
<evidence type="ECO:0008006" key="3">
    <source>
        <dbReference type="Google" id="ProtNLM"/>
    </source>
</evidence>
<protein>
    <recommendedName>
        <fullName evidence="3">Iron-containing redox enzyme family protein</fullName>
    </recommendedName>
</protein>
<dbReference type="Proteomes" id="UP000614996">
    <property type="component" value="Unassembled WGS sequence"/>
</dbReference>
<name>A0A8J4AK72_9ACTN</name>
<organism evidence="1 2">
    <name type="scientific">Actinocatenispora comari</name>
    <dbReference type="NCBI Taxonomy" id="2807577"/>
    <lineage>
        <taxon>Bacteria</taxon>
        <taxon>Bacillati</taxon>
        <taxon>Actinomycetota</taxon>
        <taxon>Actinomycetes</taxon>
        <taxon>Micromonosporales</taxon>
        <taxon>Micromonosporaceae</taxon>
        <taxon>Actinocatenispora</taxon>
    </lineage>
</organism>
<comment type="caution">
    <text evidence="1">The sequence shown here is derived from an EMBL/GenBank/DDBJ whole genome shotgun (WGS) entry which is preliminary data.</text>
</comment>
<dbReference type="AlphaFoldDB" id="A0A8J4AK72"/>
<keyword evidence="2" id="KW-1185">Reference proteome</keyword>
<reference evidence="2" key="1">
    <citation type="journal article" date="2021" name="Int. J. Syst. Evol. Microbiol.">
        <title>Actinocatenispora comari sp. nov., an endophytic actinomycete isolated from aerial parts of Comarum salesowianum.</title>
        <authorList>
            <person name="Oyunbileg N."/>
            <person name="Iizaka Y."/>
            <person name="Hamada M."/>
            <person name="Davaapurev B.O."/>
            <person name="Fukumoto A."/>
            <person name="Tsetseg B."/>
            <person name="Kato F."/>
            <person name="Tamura T."/>
            <person name="Batkhuu J."/>
            <person name="Anzai Y."/>
        </authorList>
    </citation>
    <scope>NUCLEOTIDE SEQUENCE [LARGE SCALE GENOMIC DNA]</scope>
    <source>
        <strain evidence="2">NUM-2625</strain>
    </source>
</reference>